<dbReference type="GeneID" id="78450678"/>
<dbReference type="InterPro" id="IPR036388">
    <property type="entry name" value="WH-like_DNA-bd_sf"/>
</dbReference>
<evidence type="ECO:0000256" key="4">
    <source>
        <dbReference type="ARBA" id="ARBA00022490"/>
    </source>
</evidence>
<keyword evidence="10" id="KW-1185">Reference proteome</keyword>
<keyword evidence="4 5" id="KW-0963">Cytoplasm</keyword>
<comment type="function">
    <text evidence="5">Modulates RecA activity.</text>
</comment>
<evidence type="ECO:0000256" key="5">
    <source>
        <dbReference type="HAMAP-Rule" id="MF_01114"/>
    </source>
</evidence>
<dbReference type="GO" id="GO:0006282">
    <property type="term" value="P:regulation of DNA repair"/>
    <property type="evidence" value="ECO:0007669"/>
    <property type="project" value="UniProtKB-UniRule"/>
</dbReference>
<reference evidence="9 10" key="1">
    <citation type="journal article" date="2014" name="Gut Pathog.">
        <title>Gene clusters of Hafnia alvei strain FB1 important in survival and pathogenesis: a draft genome perspective.</title>
        <authorList>
            <person name="Tan J.Y."/>
            <person name="Yin W.F."/>
            <person name="Chan K.G."/>
        </authorList>
    </citation>
    <scope>NUCLEOTIDE SEQUENCE [LARGE SCALE GENOMIC DNA]</scope>
    <source>
        <strain evidence="9 10">FB1</strain>
    </source>
</reference>
<dbReference type="RefSeq" id="WP_025801549.1">
    <property type="nucleotide sequence ID" value="NZ_CP009706.1"/>
</dbReference>
<sequence>MTETLNRAMRLLAQRDHSETELRRKLAAQDVSEEDVEQAIAYCHEHNWLDDRRFAERYLVMRSQKGYGVQRIQQELGMKGIARDLIHDAFASSDIDWSALAKQTAHRKFGQTLPQEWKEKAKVQRFLLYRGFFQEEIYAVFSNLSD</sequence>
<gene>
    <name evidence="5" type="primary">recX</name>
    <name evidence="9" type="ORF">AT03_04830</name>
</gene>
<dbReference type="InterPro" id="IPR053926">
    <property type="entry name" value="RecX_HTH_1st"/>
</dbReference>
<evidence type="ECO:0000256" key="2">
    <source>
        <dbReference type="ARBA" id="ARBA00009695"/>
    </source>
</evidence>
<evidence type="ECO:0000256" key="3">
    <source>
        <dbReference type="ARBA" id="ARBA00018111"/>
    </source>
</evidence>
<evidence type="ECO:0000313" key="9">
    <source>
        <dbReference type="EMBL" id="AIU71788.1"/>
    </source>
</evidence>
<organism evidence="9 10">
    <name type="scientific">Hafnia alvei FB1</name>
    <dbReference type="NCBI Taxonomy" id="1453496"/>
    <lineage>
        <taxon>Bacteria</taxon>
        <taxon>Pseudomonadati</taxon>
        <taxon>Pseudomonadota</taxon>
        <taxon>Gammaproteobacteria</taxon>
        <taxon>Enterobacterales</taxon>
        <taxon>Hafniaceae</taxon>
        <taxon>Hafnia</taxon>
    </lineage>
</organism>
<evidence type="ECO:0000259" key="7">
    <source>
        <dbReference type="Pfam" id="PF21981"/>
    </source>
</evidence>
<feature type="domain" description="RecX third three-helical" evidence="7">
    <location>
        <begin position="99"/>
        <end position="140"/>
    </location>
</feature>
<dbReference type="HAMAP" id="MF_01114">
    <property type="entry name" value="RecX"/>
    <property type="match status" value="1"/>
</dbReference>
<dbReference type="AlphaFoldDB" id="A0A097QZ89"/>
<evidence type="ECO:0000256" key="1">
    <source>
        <dbReference type="ARBA" id="ARBA00004496"/>
    </source>
</evidence>
<dbReference type="InterPro" id="IPR053924">
    <property type="entry name" value="RecX_HTH_2nd"/>
</dbReference>
<accession>A0A097QZ89</accession>
<dbReference type="KEGG" id="hav:AT03_04830"/>
<dbReference type="OrthoDB" id="7066780at2"/>
<dbReference type="PANTHER" id="PTHR33602">
    <property type="entry name" value="REGULATORY PROTEIN RECX FAMILY PROTEIN"/>
    <property type="match status" value="1"/>
</dbReference>
<protein>
    <recommendedName>
        <fullName evidence="3 5">Regulatory protein RecX</fullName>
    </recommendedName>
</protein>
<evidence type="ECO:0000259" key="6">
    <source>
        <dbReference type="Pfam" id="PF02631"/>
    </source>
</evidence>
<dbReference type="EMBL" id="CP009706">
    <property type="protein sequence ID" value="AIU71788.1"/>
    <property type="molecule type" value="Genomic_DNA"/>
</dbReference>
<dbReference type="Gene3D" id="1.10.10.10">
    <property type="entry name" value="Winged helix-like DNA-binding domain superfamily/Winged helix DNA-binding domain"/>
    <property type="match status" value="3"/>
</dbReference>
<dbReference type="Pfam" id="PF02631">
    <property type="entry name" value="RecX_HTH2"/>
    <property type="match status" value="1"/>
</dbReference>
<comment type="similarity">
    <text evidence="2 5">Belongs to the RecX family.</text>
</comment>
<dbReference type="NCBIfam" id="NF001057">
    <property type="entry name" value="PRK00117.3-3"/>
    <property type="match status" value="1"/>
</dbReference>
<dbReference type="PANTHER" id="PTHR33602:SF1">
    <property type="entry name" value="REGULATORY PROTEIN RECX FAMILY PROTEIN"/>
    <property type="match status" value="1"/>
</dbReference>
<dbReference type="HOGENOM" id="CLU_066607_3_2_6"/>
<dbReference type="Proteomes" id="UP000029986">
    <property type="component" value="Chromosome"/>
</dbReference>
<evidence type="ECO:0000313" key="10">
    <source>
        <dbReference type="Proteomes" id="UP000029986"/>
    </source>
</evidence>
<dbReference type="InterPro" id="IPR053925">
    <property type="entry name" value="RecX_HTH_3rd"/>
</dbReference>
<dbReference type="eggNOG" id="COG2137">
    <property type="taxonomic scope" value="Bacteria"/>
</dbReference>
<dbReference type="InterPro" id="IPR003783">
    <property type="entry name" value="Regulatory_RecX"/>
</dbReference>
<dbReference type="GO" id="GO:0005737">
    <property type="term" value="C:cytoplasm"/>
    <property type="evidence" value="ECO:0007669"/>
    <property type="project" value="UniProtKB-SubCell"/>
</dbReference>
<evidence type="ECO:0000259" key="8">
    <source>
        <dbReference type="Pfam" id="PF21982"/>
    </source>
</evidence>
<dbReference type="Pfam" id="PF21982">
    <property type="entry name" value="RecX_HTH1"/>
    <property type="match status" value="1"/>
</dbReference>
<dbReference type="PATRIC" id="fig|1453496.5.peg.967"/>
<feature type="domain" description="RecX second three-helical" evidence="6">
    <location>
        <begin position="50"/>
        <end position="89"/>
    </location>
</feature>
<proteinExistence type="inferred from homology"/>
<dbReference type="Pfam" id="PF21981">
    <property type="entry name" value="RecX_HTH3"/>
    <property type="match status" value="1"/>
</dbReference>
<name>A0A097QZ89_HAFAL</name>
<comment type="subcellular location">
    <subcellularLocation>
        <location evidence="1 5">Cytoplasm</location>
    </subcellularLocation>
</comment>
<feature type="domain" description="RecX first three-helical" evidence="8">
    <location>
        <begin position="6"/>
        <end position="43"/>
    </location>
</feature>